<feature type="chain" id="PRO_5045057085" evidence="3">
    <location>
        <begin position="22"/>
        <end position="414"/>
    </location>
</feature>
<proteinExistence type="inferred from homology"/>
<dbReference type="GO" id="GO:0009002">
    <property type="term" value="F:serine-type D-Ala-D-Ala carboxypeptidase activity"/>
    <property type="evidence" value="ECO:0007669"/>
    <property type="project" value="UniProtKB-EC"/>
</dbReference>
<dbReference type="Gene3D" id="3.50.80.20">
    <property type="entry name" value="D-Ala-D-Ala carboxypeptidase C, peptidase S13"/>
    <property type="match status" value="1"/>
</dbReference>
<sequence>MRRLAILTSLLVLALPAAASAAPLDAAVSRELSRGGGANGAYVLDTSTGRVLASVRADSARIPASVEKLYTTATALLNFGADATLDTRVLGSGTLNANGVWRGDLYLRGSGDPSFGSASFTQYDGGSGATVSDLAAAVADVGIVRVTGRVYGDESLFDLRRGGPSTNWGFDVWIGGPLSALLYNRGLAKENGSALAKQPAQFAAQQLTAALRTAGVRVARPAALGTAPQNAEELAVVSSPAMSRLAALTLVPSDNLFAEQLAKTLGANFGGSGSTTAGTAVMRSTLQRFGISPRIADGSGLSRANATTPRQVVTLLDGMREEPGFRAGLPVAGRGGTLAKRMRGTIAQDRCQAKTGTLSNVSALGGYCTTANGHTVAFAFMFNSVSTYSAKAAEDRLAQLLARQRPAGAVRASR</sequence>
<feature type="signal peptide" evidence="3">
    <location>
        <begin position="1"/>
        <end position="21"/>
    </location>
</feature>
<dbReference type="NCBIfam" id="TIGR00666">
    <property type="entry name" value="PBP4"/>
    <property type="match status" value="1"/>
</dbReference>
<organism evidence="4 5">
    <name type="scientific">Conexibacter stalactiti</name>
    <dbReference type="NCBI Taxonomy" id="1940611"/>
    <lineage>
        <taxon>Bacteria</taxon>
        <taxon>Bacillati</taxon>
        <taxon>Actinomycetota</taxon>
        <taxon>Thermoleophilia</taxon>
        <taxon>Solirubrobacterales</taxon>
        <taxon>Conexibacteraceae</taxon>
        <taxon>Conexibacter</taxon>
    </lineage>
</organism>
<dbReference type="Gene3D" id="3.40.710.10">
    <property type="entry name" value="DD-peptidase/beta-lactamase superfamily"/>
    <property type="match status" value="1"/>
</dbReference>
<protein>
    <submittedName>
        <fullName evidence="4">D-alanyl-D-alanine carboxypeptidase/D-alanyl-D-alanine-endopeptidase</fullName>
        <ecNumber evidence="4">3.4.16.4</ecNumber>
    </submittedName>
</protein>
<dbReference type="PANTHER" id="PTHR30023">
    <property type="entry name" value="D-ALANYL-D-ALANINE CARBOXYPEPTIDASE"/>
    <property type="match status" value="1"/>
</dbReference>
<keyword evidence="5" id="KW-1185">Reference proteome</keyword>
<dbReference type="Pfam" id="PF02113">
    <property type="entry name" value="Peptidase_S13"/>
    <property type="match status" value="2"/>
</dbReference>
<evidence type="ECO:0000313" key="4">
    <source>
        <dbReference type="EMBL" id="MDW5596023.1"/>
    </source>
</evidence>
<keyword evidence="4" id="KW-0645">Protease</keyword>
<accession>A0ABU4HRX0</accession>
<comment type="caution">
    <text evidence="4">The sequence shown here is derived from an EMBL/GenBank/DDBJ whole genome shotgun (WGS) entry which is preliminary data.</text>
</comment>
<comment type="similarity">
    <text evidence="1">Belongs to the peptidase S13 family.</text>
</comment>
<dbReference type="InterPro" id="IPR000667">
    <property type="entry name" value="Peptidase_S13"/>
</dbReference>
<dbReference type="EMBL" id="JAWSTH010000045">
    <property type="protein sequence ID" value="MDW5596023.1"/>
    <property type="molecule type" value="Genomic_DNA"/>
</dbReference>
<dbReference type="PRINTS" id="PR00922">
    <property type="entry name" value="DADACBPTASE3"/>
</dbReference>
<keyword evidence="2 4" id="KW-0378">Hydrolase</keyword>
<evidence type="ECO:0000256" key="2">
    <source>
        <dbReference type="ARBA" id="ARBA00022801"/>
    </source>
</evidence>
<dbReference type="Proteomes" id="UP001284601">
    <property type="component" value="Unassembled WGS sequence"/>
</dbReference>
<evidence type="ECO:0000256" key="3">
    <source>
        <dbReference type="SAM" id="SignalP"/>
    </source>
</evidence>
<dbReference type="PANTHER" id="PTHR30023:SF0">
    <property type="entry name" value="PENICILLIN-SENSITIVE CARBOXYPEPTIDASE A"/>
    <property type="match status" value="1"/>
</dbReference>
<name>A0ABU4HRX0_9ACTN</name>
<dbReference type="SUPFAM" id="SSF56601">
    <property type="entry name" value="beta-lactamase/transpeptidase-like"/>
    <property type="match status" value="1"/>
</dbReference>
<evidence type="ECO:0000313" key="5">
    <source>
        <dbReference type="Proteomes" id="UP001284601"/>
    </source>
</evidence>
<keyword evidence="3" id="KW-0732">Signal</keyword>
<reference evidence="5" key="1">
    <citation type="submission" date="2023-07" db="EMBL/GenBank/DDBJ databases">
        <title>Conexibacter stalactiti sp. nov., isolated from stalactites in a lava cave and emended description of the genus Conexibacter.</title>
        <authorList>
            <person name="Lee S.D."/>
        </authorList>
    </citation>
    <scope>NUCLEOTIDE SEQUENCE [LARGE SCALE GENOMIC DNA]</scope>
    <source>
        <strain evidence="5">KCTC 39840</strain>
    </source>
</reference>
<dbReference type="InterPro" id="IPR012338">
    <property type="entry name" value="Beta-lactam/transpept-like"/>
</dbReference>
<dbReference type="RefSeq" id="WP_318598377.1">
    <property type="nucleotide sequence ID" value="NZ_JAWSTH010000045.1"/>
</dbReference>
<reference evidence="4 5" key="2">
    <citation type="submission" date="2023-10" db="EMBL/GenBank/DDBJ databases">
        <authorList>
            <person name="Han X.F."/>
        </authorList>
    </citation>
    <scope>NUCLEOTIDE SEQUENCE [LARGE SCALE GENOMIC DNA]</scope>
    <source>
        <strain evidence="4 5">KCTC 39840</strain>
    </source>
</reference>
<keyword evidence="4" id="KW-0121">Carboxypeptidase</keyword>
<gene>
    <name evidence="4" type="primary">dacB</name>
    <name evidence="4" type="ORF">R7226_16865</name>
</gene>
<evidence type="ECO:0000256" key="1">
    <source>
        <dbReference type="ARBA" id="ARBA00006096"/>
    </source>
</evidence>
<dbReference type="EC" id="3.4.16.4" evidence="4"/>